<dbReference type="GO" id="GO:0008289">
    <property type="term" value="F:lipid binding"/>
    <property type="evidence" value="ECO:0007669"/>
    <property type="project" value="InterPro"/>
</dbReference>
<dbReference type="SUPFAM" id="SSF47857">
    <property type="entry name" value="Apolipophorin-III"/>
    <property type="match status" value="1"/>
</dbReference>
<gene>
    <name evidence="2" type="ORF">WA026_019614</name>
</gene>
<sequence>MKKFVAISLVVFVAFQASLVSARASSPAKPEHSAWDTLAADTQKIVKDFGEALGLNDISPEKVLKKIDTDAKAVASKVDEFVQKLKKDIDAKKPEIANALKSYEAGLTKTSEDLKKLVGPDAVKKAAEIQKSFDKNLKDTVAQVNKVIKAVEPDAKKLREDLEASGKDILNSIVDGIKKVKETIEESTSKGGH</sequence>
<accession>A0AAW1TWR4</accession>
<evidence type="ECO:0000256" key="1">
    <source>
        <dbReference type="SAM" id="SignalP"/>
    </source>
</evidence>
<dbReference type="InterPro" id="IPR010009">
    <property type="entry name" value="ApoLp-III"/>
</dbReference>
<evidence type="ECO:0000313" key="2">
    <source>
        <dbReference type="EMBL" id="KAK9872829.1"/>
    </source>
</evidence>
<evidence type="ECO:0008006" key="4">
    <source>
        <dbReference type="Google" id="ProtNLM"/>
    </source>
</evidence>
<dbReference type="EMBL" id="JARQZJ010000013">
    <property type="protein sequence ID" value="KAK9872829.1"/>
    <property type="molecule type" value="Genomic_DNA"/>
</dbReference>
<protein>
    <recommendedName>
        <fullName evidence="4">Apolipophorin-III</fullName>
    </recommendedName>
</protein>
<feature type="signal peptide" evidence="1">
    <location>
        <begin position="1"/>
        <end position="22"/>
    </location>
</feature>
<feature type="chain" id="PRO_5043732759" description="Apolipophorin-III" evidence="1">
    <location>
        <begin position="23"/>
        <end position="193"/>
    </location>
</feature>
<dbReference type="Proteomes" id="UP001431783">
    <property type="component" value="Unassembled WGS sequence"/>
</dbReference>
<proteinExistence type="predicted"/>
<reference evidence="2 3" key="1">
    <citation type="submission" date="2023-03" db="EMBL/GenBank/DDBJ databases">
        <title>Genome insight into feeding habits of ladybird beetles.</title>
        <authorList>
            <person name="Li H.-S."/>
            <person name="Huang Y.-H."/>
            <person name="Pang H."/>
        </authorList>
    </citation>
    <scope>NUCLEOTIDE SEQUENCE [LARGE SCALE GENOMIC DNA]</scope>
    <source>
        <strain evidence="2">SYSU_2023b</strain>
        <tissue evidence="2">Whole body</tissue>
    </source>
</reference>
<dbReference type="GO" id="GO:0006869">
    <property type="term" value="P:lipid transport"/>
    <property type="evidence" value="ECO:0007669"/>
    <property type="project" value="InterPro"/>
</dbReference>
<comment type="caution">
    <text evidence="2">The sequence shown here is derived from an EMBL/GenBank/DDBJ whole genome shotgun (WGS) entry which is preliminary data.</text>
</comment>
<keyword evidence="3" id="KW-1185">Reference proteome</keyword>
<organism evidence="2 3">
    <name type="scientific">Henosepilachna vigintioctopunctata</name>
    <dbReference type="NCBI Taxonomy" id="420089"/>
    <lineage>
        <taxon>Eukaryota</taxon>
        <taxon>Metazoa</taxon>
        <taxon>Ecdysozoa</taxon>
        <taxon>Arthropoda</taxon>
        <taxon>Hexapoda</taxon>
        <taxon>Insecta</taxon>
        <taxon>Pterygota</taxon>
        <taxon>Neoptera</taxon>
        <taxon>Endopterygota</taxon>
        <taxon>Coleoptera</taxon>
        <taxon>Polyphaga</taxon>
        <taxon>Cucujiformia</taxon>
        <taxon>Coccinelloidea</taxon>
        <taxon>Coccinellidae</taxon>
        <taxon>Epilachninae</taxon>
        <taxon>Epilachnini</taxon>
        <taxon>Henosepilachna</taxon>
    </lineage>
</organism>
<keyword evidence="1" id="KW-0732">Signal</keyword>
<dbReference type="Pfam" id="PF07464">
    <property type="entry name" value="ApoLp-III"/>
    <property type="match status" value="1"/>
</dbReference>
<evidence type="ECO:0000313" key="3">
    <source>
        <dbReference type="Proteomes" id="UP001431783"/>
    </source>
</evidence>
<dbReference type="Gene3D" id="1.20.120.20">
    <property type="entry name" value="Apolipoprotein"/>
    <property type="match status" value="1"/>
</dbReference>
<dbReference type="GO" id="GO:0005576">
    <property type="term" value="C:extracellular region"/>
    <property type="evidence" value="ECO:0007669"/>
    <property type="project" value="InterPro"/>
</dbReference>
<dbReference type="AlphaFoldDB" id="A0AAW1TWR4"/>
<name>A0AAW1TWR4_9CUCU</name>